<evidence type="ECO:0000256" key="3">
    <source>
        <dbReference type="ARBA" id="ARBA00012030"/>
    </source>
</evidence>
<evidence type="ECO:0000313" key="15">
    <source>
        <dbReference type="EMBL" id="HHR96213.1"/>
    </source>
</evidence>
<evidence type="ECO:0000256" key="9">
    <source>
        <dbReference type="ARBA" id="ARBA00023004"/>
    </source>
</evidence>
<feature type="domain" description="Uracil-DNA glycosylase-like" evidence="12">
    <location>
        <begin position="31"/>
        <end position="185"/>
    </location>
</feature>
<dbReference type="InterPro" id="IPR053423">
    <property type="entry name" value="Type-4_UDG"/>
</dbReference>
<dbReference type="InterPro" id="IPR036895">
    <property type="entry name" value="Uracil-DNA_glycosylase-like_sf"/>
</dbReference>
<evidence type="ECO:0000259" key="12">
    <source>
        <dbReference type="SMART" id="SM00986"/>
    </source>
</evidence>
<keyword evidence="9" id="KW-0408">Iron</keyword>
<keyword evidence="7" id="KW-0227">DNA damage</keyword>
<dbReference type="SMART" id="SM00987">
    <property type="entry name" value="UreE_C"/>
    <property type="match status" value="1"/>
</dbReference>
<dbReference type="AlphaFoldDB" id="A0A7C5YXY9"/>
<comment type="similarity">
    <text evidence="2">Belongs to the uracil-DNA glycosylase (UDG) superfamily. Type 4 (UDGa) family.</text>
</comment>
<dbReference type="GO" id="GO:0004844">
    <property type="term" value="F:uracil DNA N-glycosylase activity"/>
    <property type="evidence" value="ECO:0007669"/>
    <property type="project" value="UniProtKB-EC"/>
</dbReference>
<dbReference type="Pfam" id="PF03167">
    <property type="entry name" value="UDG"/>
    <property type="match status" value="1"/>
</dbReference>
<proteinExistence type="inferred from homology"/>
<dbReference type="NCBIfam" id="NF040953">
    <property type="entry name" value="Arch_udg"/>
    <property type="match status" value="1"/>
</dbReference>
<organism evidence="15">
    <name type="scientific">Ignisphaera aggregans</name>
    <dbReference type="NCBI Taxonomy" id="334771"/>
    <lineage>
        <taxon>Archaea</taxon>
        <taxon>Thermoproteota</taxon>
        <taxon>Thermoprotei</taxon>
        <taxon>Desulfurococcales</taxon>
        <taxon>Desulfurococcaceae</taxon>
        <taxon>Ignisphaera</taxon>
    </lineage>
</organism>
<dbReference type="NCBIfam" id="TIGR00758">
    <property type="entry name" value="UDG_fam4"/>
    <property type="match status" value="1"/>
</dbReference>
<dbReference type="EC" id="3.2.2.27" evidence="3"/>
<evidence type="ECO:0000256" key="11">
    <source>
        <dbReference type="ARBA" id="ARBA00023204"/>
    </source>
</evidence>
<reference evidence="15" key="1">
    <citation type="journal article" date="2020" name="mSystems">
        <title>Genome- and Community-Level Interaction Insights into Carbon Utilization and Element Cycling Functions of Hydrothermarchaeota in Hydrothermal Sediment.</title>
        <authorList>
            <person name="Zhou Z."/>
            <person name="Liu Y."/>
            <person name="Xu W."/>
            <person name="Pan J."/>
            <person name="Luo Z.H."/>
            <person name="Li M."/>
        </authorList>
    </citation>
    <scope>NUCLEOTIDE SEQUENCE [LARGE SCALE GENOMIC DNA]</scope>
    <source>
        <strain evidence="15">SpSt-1</strain>
        <strain evidence="13">SpSt-1121</strain>
    </source>
</reference>
<dbReference type="GO" id="GO:0046872">
    <property type="term" value="F:metal ion binding"/>
    <property type="evidence" value="ECO:0007669"/>
    <property type="project" value="UniProtKB-KW"/>
</dbReference>
<dbReference type="SMART" id="SM00986">
    <property type="entry name" value="UDG"/>
    <property type="match status" value="1"/>
</dbReference>
<sequence>MIVFKSWDELESAIKNCTRCDLHRFRKNAVPGEGDKQSHVIFIGEAPGSTEDEAGRPFVGAAGKLLTITMEKLGISRDKVYITNVVKCRPPGNREPREDEISLCSIYLENQLKLLNPKIIVTLGNIAGKKIFSMANIEWHGITRMRGKTYRINIVGLEAIAIPTIHPAAALYNPQLKKIFENDFELIRNVLDSLKGSGRAVSKTLLSYIKQ</sequence>
<keyword evidence="8" id="KW-0378">Hydrolase</keyword>
<dbReference type="InterPro" id="IPR051536">
    <property type="entry name" value="UDG_Type-4/5"/>
</dbReference>
<dbReference type="SUPFAM" id="SSF52141">
    <property type="entry name" value="Uracil-DNA glycosylase-like"/>
    <property type="match status" value="1"/>
</dbReference>
<dbReference type="InterPro" id="IPR005122">
    <property type="entry name" value="Uracil-DNA_glycosylase-like"/>
</dbReference>
<dbReference type="PANTHER" id="PTHR33693:SF1">
    <property type="entry name" value="TYPE-4 URACIL-DNA GLYCOSYLASE"/>
    <property type="match status" value="1"/>
</dbReference>
<evidence type="ECO:0000256" key="5">
    <source>
        <dbReference type="ARBA" id="ARBA00022485"/>
    </source>
</evidence>
<dbReference type="EMBL" id="DRUB01000016">
    <property type="protein sequence ID" value="HHR95365.1"/>
    <property type="molecule type" value="Genomic_DNA"/>
</dbReference>
<dbReference type="CDD" id="cd10030">
    <property type="entry name" value="UDG-F4_TTUDGA_SPO1dp_like"/>
    <property type="match status" value="1"/>
</dbReference>
<comment type="catalytic activity">
    <reaction evidence="1">
        <text>Hydrolyzes single-stranded DNA or mismatched double-stranded DNA and polynucleotides, releasing free uracil.</text>
        <dbReference type="EC" id="3.2.2.27"/>
    </reaction>
</comment>
<keyword evidence="5" id="KW-0004">4Fe-4S</keyword>
<evidence type="ECO:0000256" key="8">
    <source>
        <dbReference type="ARBA" id="ARBA00022801"/>
    </source>
</evidence>
<dbReference type="EMBL" id="DRUB01000095">
    <property type="protein sequence ID" value="HHR96213.1"/>
    <property type="molecule type" value="Genomic_DNA"/>
</dbReference>
<dbReference type="Gene3D" id="3.40.470.10">
    <property type="entry name" value="Uracil-DNA glycosylase-like domain"/>
    <property type="match status" value="1"/>
</dbReference>
<evidence type="ECO:0000256" key="10">
    <source>
        <dbReference type="ARBA" id="ARBA00023014"/>
    </source>
</evidence>
<keyword evidence="10" id="KW-0411">Iron-sulfur</keyword>
<comment type="caution">
    <text evidence="15">The sequence shown here is derived from an EMBL/GenBank/DDBJ whole genome shotgun (WGS) entry which is preliminary data.</text>
</comment>
<keyword evidence="11" id="KW-0234">DNA repair</keyword>
<dbReference type="GO" id="GO:0051539">
    <property type="term" value="F:4 iron, 4 sulfur cluster binding"/>
    <property type="evidence" value="ECO:0007669"/>
    <property type="project" value="UniProtKB-KW"/>
</dbReference>
<evidence type="ECO:0000313" key="13">
    <source>
        <dbReference type="EMBL" id="HHP82677.1"/>
    </source>
</evidence>
<protein>
    <recommendedName>
        <fullName evidence="4">Type-4 uracil-DNA glycosylase</fullName>
        <ecNumber evidence="3">3.2.2.27</ecNumber>
    </recommendedName>
</protein>
<evidence type="ECO:0000256" key="7">
    <source>
        <dbReference type="ARBA" id="ARBA00022763"/>
    </source>
</evidence>
<name>A0A7C5YXY9_9CREN</name>
<evidence type="ECO:0000313" key="14">
    <source>
        <dbReference type="EMBL" id="HHR95365.1"/>
    </source>
</evidence>
<evidence type="ECO:0000256" key="1">
    <source>
        <dbReference type="ARBA" id="ARBA00001400"/>
    </source>
</evidence>
<dbReference type="EMBL" id="DRZI01000365">
    <property type="protein sequence ID" value="HHP82677.1"/>
    <property type="molecule type" value="Genomic_DNA"/>
</dbReference>
<dbReference type="InterPro" id="IPR005273">
    <property type="entry name" value="Ura-DNA_glyco_family4"/>
</dbReference>
<evidence type="ECO:0000256" key="4">
    <source>
        <dbReference type="ARBA" id="ARBA00019403"/>
    </source>
</evidence>
<evidence type="ECO:0000256" key="6">
    <source>
        <dbReference type="ARBA" id="ARBA00022723"/>
    </source>
</evidence>
<dbReference type="GO" id="GO:0006281">
    <property type="term" value="P:DNA repair"/>
    <property type="evidence" value="ECO:0007669"/>
    <property type="project" value="UniProtKB-KW"/>
</dbReference>
<accession>A0A7C5YXY9</accession>
<gene>
    <name evidence="14" type="ORF">ENL47_00680</name>
    <name evidence="15" type="ORF">ENL47_05265</name>
    <name evidence="13" type="ORF">ENM84_08475</name>
</gene>
<dbReference type="PANTHER" id="PTHR33693">
    <property type="entry name" value="TYPE-5 URACIL-DNA GLYCOSYLASE"/>
    <property type="match status" value="1"/>
</dbReference>
<evidence type="ECO:0000256" key="2">
    <source>
        <dbReference type="ARBA" id="ARBA00006521"/>
    </source>
</evidence>
<keyword evidence="6" id="KW-0479">Metal-binding</keyword>